<evidence type="ECO:0000256" key="7">
    <source>
        <dbReference type="PIRSR" id="PIRSR608597-3"/>
    </source>
</evidence>
<keyword evidence="8" id="KW-0732">Signal</keyword>
<reference evidence="9" key="1">
    <citation type="journal article" date="2023" name="G3 (Bethesda)">
        <title>Whole genome assemblies of Zophobas morio and Tenebrio molitor.</title>
        <authorList>
            <person name="Kaur S."/>
            <person name="Stinson S.A."/>
            <person name="diCenzo G.C."/>
        </authorList>
    </citation>
    <scope>NUCLEOTIDE SEQUENCE</scope>
    <source>
        <strain evidence="9">QUZm001</strain>
    </source>
</reference>
<keyword evidence="6" id="KW-0326">Glycosidase</keyword>
<dbReference type="InterPro" id="IPR018247">
    <property type="entry name" value="EF_Hand_1_Ca_BS"/>
</dbReference>
<proteinExistence type="predicted"/>
<dbReference type="PANTHER" id="PTHR11195">
    <property type="entry name" value="DESTABILASE-RELATED"/>
    <property type="match status" value="1"/>
</dbReference>
<dbReference type="Pfam" id="PF05497">
    <property type="entry name" value="Destabilase"/>
    <property type="match status" value="1"/>
</dbReference>
<evidence type="ECO:0000256" key="4">
    <source>
        <dbReference type="ARBA" id="ARBA00022638"/>
    </source>
</evidence>
<feature type="disulfide bond" evidence="7">
    <location>
        <begin position="103"/>
        <end position="109"/>
    </location>
</feature>
<dbReference type="EMBL" id="JALNTZ010000007">
    <property type="protein sequence ID" value="KAJ3646603.1"/>
    <property type="molecule type" value="Genomic_DNA"/>
</dbReference>
<dbReference type="AlphaFoldDB" id="A0AA38HY61"/>
<keyword evidence="4" id="KW-0081">Bacteriolytic enzyme</keyword>
<dbReference type="Proteomes" id="UP001168821">
    <property type="component" value="Unassembled WGS sequence"/>
</dbReference>
<name>A0AA38HY61_9CUCU</name>
<dbReference type="CDD" id="cd16890">
    <property type="entry name" value="lyz_i"/>
    <property type="match status" value="1"/>
</dbReference>
<evidence type="ECO:0000313" key="9">
    <source>
        <dbReference type="EMBL" id="KAJ3646603.1"/>
    </source>
</evidence>
<accession>A0AA38HY61</accession>
<evidence type="ECO:0000313" key="10">
    <source>
        <dbReference type="Proteomes" id="UP001168821"/>
    </source>
</evidence>
<dbReference type="Gene3D" id="1.10.530.10">
    <property type="match status" value="1"/>
</dbReference>
<dbReference type="PROSITE" id="PS51909">
    <property type="entry name" value="LYSOZYME_I"/>
    <property type="match status" value="1"/>
</dbReference>
<evidence type="ECO:0000256" key="6">
    <source>
        <dbReference type="ARBA" id="ARBA00023295"/>
    </source>
</evidence>
<organism evidence="9 10">
    <name type="scientific">Zophobas morio</name>
    <dbReference type="NCBI Taxonomy" id="2755281"/>
    <lineage>
        <taxon>Eukaryota</taxon>
        <taxon>Metazoa</taxon>
        <taxon>Ecdysozoa</taxon>
        <taxon>Arthropoda</taxon>
        <taxon>Hexapoda</taxon>
        <taxon>Insecta</taxon>
        <taxon>Pterygota</taxon>
        <taxon>Neoptera</taxon>
        <taxon>Endopterygota</taxon>
        <taxon>Coleoptera</taxon>
        <taxon>Polyphaga</taxon>
        <taxon>Cucujiformia</taxon>
        <taxon>Tenebrionidae</taxon>
        <taxon>Zophobas</taxon>
    </lineage>
</organism>
<keyword evidence="3" id="KW-0929">Antimicrobial</keyword>
<dbReference type="EC" id="3.2.1.17" evidence="2"/>
<dbReference type="PROSITE" id="PS00018">
    <property type="entry name" value="EF_HAND_1"/>
    <property type="match status" value="1"/>
</dbReference>
<dbReference type="GO" id="GO:0031640">
    <property type="term" value="P:killing of cells of another organism"/>
    <property type="evidence" value="ECO:0007669"/>
    <property type="project" value="UniProtKB-KW"/>
</dbReference>
<feature type="disulfide bond" evidence="7">
    <location>
        <begin position="155"/>
        <end position="161"/>
    </location>
</feature>
<keyword evidence="5" id="KW-0378">Hydrolase</keyword>
<feature type="chain" id="PRO_5041208699" description="lysozyme" evidence="8">
    <location>
        <begin position="23"/>
        <end position="229"/>
    </location>
</feature>
<evidence type="ECO:0000256" key="1">
    <source>
        <dbReference type="ARBA" id="ARBA00000632"/>
    </source>
</evidence>
<comment type="caution">
    <text evidence="9">The sequence shown here is derived from an EMBL/GenBank/DDBJ whole genome shotgun (WGS) entry which is preliminary data.</text>
</comment>
<feature type="signal peptide" evidence="8">
    <location>
        <begin position="1"/>
        <end position="22"/>
    </location>
</feature>
<keyword evidence="7" id="KW-1015">Disulfide bond</keyword>
<gene>
    <name evidence="9" type="ORF">Zmor_024184</name>
</gene>
<protein>
    <recommendedName>
        <fullName evidence="2">lysozyme</fullName>
        <ecNumber evidence="2">3.2.1.17</ecNumber>
    </recommendedName>
</protein>
<dbReference type="PANTHER" id="PTHR11195:SF22">
    <property type="entry name" value="LYSOZYME"/>
    <property type="match status" value="1"/>
</dbReference>
<keyword evidence="10" id="KW-1185">Reference proteome</keyword>
<evidence type="ECO:0000256" key="8">
    <source>
        <dbReference type="SAM" id="SignalP"/>
    </source>
</evidence>
<evidence type="ECO:0000256" key="2">
    <source>
        <dbReference type="ARBA" id="ARBA00012732"/>
    </source>
</evidence>
<evidence type="ECO:0000256" key="3">
    <source>
        <dbReference type="ARBA" id="ARBA00022529"/>
    </source>
</evidence>
<sequence>MATLGDVLITVFVFLLHRYCSSVQQNLPVNQQCLGCICAGEGCGSFGITWTYWADFAKRTVKNESVQSYTAYANVRVTFSVHLCFGFIEGQNLVPSKCLFCICEAATGCNFNFNYCTFNSKVCGPFRITKPYWEGAGSPTFLEESSNSTSAFTRCASNLHCSIKTVQMFMTKNKRDCNGDGIINCDDFAAIHQLGKYDCHEDLPQDFASSYQECKRILLKDEAANQKES</sequence>
<dbReference type="GO" id="GO:0003796">
    <property type="term" value="F:lysozyme activity"/>
    <property type="evidence" value="ECO:0007669"/>
    <property type="project" value="UniProtKB-EC"/>
</dbReference>
<dbReference type="InterPro" id="IPR008597">
    <property type="entry name" value="Invert_lysozyme"/>
</dbReference>
<dbReference type="GO" id="GO:0042742">
    <property type="term" value="P:defense response to bacterium"/>
    <property type="evidence" value="ECO:0007669"/>
    <property type="project" value="UniProtKB-KW"/>
</dbReference>
<comment type="catalytic activity">
    <reaction evidence="1">
        <text>Hydrolysis of (1-&gt;4)-beta-linkages between N-acetylmuramic acid and N-acetyl-D-glucosamine residues in a peptidoglycan and between N-acetyl-D-glucosamine residues in chitodextrins.</text>
        <dbReference type="EC" id="3.2.1.17"/>
    </reaction>
</comment>
<feature type="disulfide bond" evidence="7">
    <location>
        <begin position="98"/>
        <end position="185"/>
    </location>
</feature>
<evidence type="ECO:0000256" key="5">
    <source>
        <dbReference type="ARBA" id="ARBA00022801"/>
    </source>
</evidence>